<dbReference type="Pfam" id="PF00169">
    <property type="entry name" value="PH"/>
    <property type="match status" value="1"/>
</dbReference>
<reference evidence="4" key="1">
    <citation type="journal article" date="2023" name="Commun. Biol.">
        <title>Genome analysis of Parmales, the sister group of diatoms, reveals the evolutionary specialization of diatoms from phago-mixotrophs to photoautotrophs.</title>
        <authorList>
            <person name="Ban H."/>
            <person name="Sato S."/>
            <person name="Yoshikawa S."/>
            <person name="Yamada K."/>
            <person name="Nakamura Y."/>
            <person name="Ichinomiya M."/>
            <person name="Sato N."/>
            <person name="Blanc-Mathieu R."/>
            <person name="Endo H."/>
            <person name="Kuwata A."/>
            <person name="Ogata H."/>
        </authorList>
    </citation>
    <scope>NUCLEOTIDE SEQUENCE [LARGE SCALE GENOMIC DNA]</scope>
    <source>
        <strain evidence="4">NIES 3700</strain>
    </source>
</reference>
<dbReference type="EMBL" id="BRXW01000401">
    <property type="protein sequence ID" value="GMH51228.1"/>
    <property type="molecule type" value="Genomic_DNA"/>
</dbReference>
<dbReference type="SMART" id="SM00233">
    <property type="entry name" value="PH"/>
    <property type="match status" value="1"/>
</dbReference>
<feature type="compositionally biased region" description="Basic and acidic residues" evidence="1">
    <location>
        <begin position="230"/>
        <end position="254"/>
    </location>
</feature>
<gene>
    <name evidence="3" type="ORF">TrLO_g3586</name>
</gene>
<evidence type="ECO:0000313" key="3">
    <source>
        <dbReference type="EMBL" id="GMH51228.1"/>
    </source>
</evidence>
<dbReference type="AlphaFoldDB" id="A0A9W7DQ78"/>
<evidence type="ECO:0000256" key="1">
    <source>
        <dbReference type="SAM" id="MobiDB-lite"/>
    </source>
</evidence>
<sequence length="271" mass="30281">MGCMNSKPQSVLETIKANYDKQDHDEVQVNPALDLSPMQMGEGEVSEAGTPTRQKSTSITDKINNITDRIRGISSPPAPAPEKQYFTPPFLFVGRRFKKHHKSSWGRMMSSSGRMLKLTKEGNLAWYKTGAATGVPEAAEGGGVEDGVFSISLVKRIERGYKTTVFATTGEEGKSCFCFSIITSERTLDLEAESEEVRNEWCNALEKHLQHGLAMEDIELGGDLSVVMTPDEKRAKRQEERDKAYNKHSADREKLRRARTSSQQRASTYNK</sequence>
<feature type="region of interest" description="Disordered" evidence="1">
    <location>
        <begin position="230"/>
        <end position="271"/>
    </location>
</feature>
<evidence type="ECO:0000313" key="4">
    <source>
        <dbReference type="Proteomes" id="UP001165122"/>
    </source>
</evidence>
<accession>A0A9W7DQ78</accession>
<dbReference type="Proteomes" id="UP001165122">
    <property type="component" value="Unassembled WGS sequence"/>
</dbReference>
<dbReference type="InterPro" id="IPR001849">
    <property type="entry name" value="PH_domain"/>
</dbReference>
<dbReference type="PROSITE" id="PS50003">
    <property type="entry name" value="PH_DOMAIN"/>
    <property type="match status" value="1"/>
</dbReference>
<protein>
    <recommendedName>
        <fullName evidence="2">PH domain-containing protein</fullName>
    </recommendedName>
</protein>
<dbReference type="OrthoDB" id="188756at2759"/>
<feature type="compositionally biased region" description="Low complexity" evidence="1">
    <location>
        <begin position="260"/>
        <end position="271"/>
    </location>
</feature>
<name>A0A9W7DQ78_9STRA</name>
<proteinExistence type="predicted"/>
<dbReference type="InterPro" id="IPR011993">
    <property type="entry name" value="PH-like_dom_sf"/>
</dbReference>
<dbReference type="SUPFAM" id="SSF50729">
    <property type="entry name" value="PH domain-like"/>
    <property type="match status" value="1"/>
</dbReference>
<keyword evidence="4" id="KW-1185">Reference proteome</keyword>
<organism evidence="3 4">
    <name type="scientific">Triparma laevis f. longispina</name>
    <dbReference type="NCBI Taxonomy" id="1714387"/>
    <lineage>
        <taxon>Eukaryota</taxon>
        <taxon>Sar</taxon>
        <taxon>Stramenopiles</taxon>
        <taxon>Ochrophyta</taxon>
        <taxon>Bolidophyceae</taxon>
        <taxon>Parmales</taxon>
        <taxon>Triparmaceae</taxon>
        <taxon>Triparma</taxon>
    </lineage>
</organism>
<comment type="caution">
    <text evidence="3">The sequence shown here is derived from an EMBL/GenBank/DDBJ whole genome shotgun (WGS) entry which is preliminary data.</text>
</comment>
<dbReference type="Gene3D" id="2.30.29.30">
    <property type="entry name" value="Pleckstrin-homology domain (PH domain)/Phosphotyrosine-binding domain (PTB)"/>
    <property type="match status" value="1"/>
</dbReference>
<feature type="domain" description="PH" evidence="2">
    <location>
        <begin position="177"/>
        <end position="210"/>
    </location>
</feature>
<evidence type="ECO:0000259" key="2">
    <source>
        <dbReference type="PROSITE" id="PS50003"/>
    </source>
</evidence>